<sequence>MFDFCSNEKKLENLHRSLPLPPAGVLAQSGDCKRGFSSESAWH</sequence>
<dbReference type="AlphaFoldDB" id="A0A3P5Z721"/>
<reference evidence="1" key="1">
    <citation type="submission" date="2018-11" db="EMBL/GenBank/DDBJ databases">
        <authorList>
            <consortium name="Genoscope - CEA"/>
            <person name="William W."/>
        </authorList>
    </citation>
    <scope>NUCLEOTIDE SEQUENCE</scope>
</reference>
<proteinExistence type="predicted"/>
<evidence type="ECO:0000313" key="1">
    <source>
        <dbReference type="EMBL" id="VDC75817.1"/>
    </source>
</evidence>
<dbReference type="EMBL" id="LR031571">
    <property type="protein sequence ID" value="VDC75817.1"/>
    <property type="molecule type" value="Genomic_DNA"/>
</dbReference>
<protein>
    <submittedName>
        <fullName evidence="1">Uncharacterized protein</fullName>
    </submittedName>
</protein>
<accession>A0A3P5Z721</accession>
<name>A0A3P5Z721_BRACM</name>
<gene>
    <name evidence="1" type="ORF">BRAA01T02319Z</name>
</gene>
<organism evidence="1">
    <name type="scientific">Brassica campestris</name>
    <name type="common">Field mustard</name>
    <dbReference type="NCBI Taxonomy" id="3711"/>
    <lineage>
        <taxon>Eukaryota</taxon>
        <taxon>Viridiplantae</taxon>
        <taxon>Streptophyta</taxon>
        <taxon>Embryophyta</taxon>
        <taxon>Tracheophyta</taxon>
        <taxon>Spermatophyta</taxon>
        <taxon>Magnoliopsida</taxon>
        <taxon>eudicotyledons</taxon>
        <taxon>Gunneridae</taxon>
        <taxon>Pentapetalae</taxon>
        <taxon>rosids</taxon>
        <taxon>malvids</taxon>
        <taxon>Brassicales</taxon>
        <taxon>Brassicaceae</taxon>
        <taxon>Brassiceae</taxon>
        <taxon>Brassica</taxon>
    </lineage>
</organism>